<dbReference type="EMBL" id="REGN01000749">
    <property type="protein sequence ID" value="RNA39454.1"/>
    <property type="molecule type" value="Genomic_DNA"/>
</dbReference>
<accession>A0A3M7SUG7</accession>
<reference evidence="1 2" key="1">
    <citation type="journal article" date="2018" name="Sci. Rep.">
        <title>Genomic signatures of local adaptation to the degree of environmental predictability in rotifers.</title>
        <authorList>
            <person name="Franch-Gras L."/>
            <person name="Hahn C."/>
            <person name="Garcia-Roger E.M."/>
            <person name="Carmona M.J."/>
            <person name="Serra M."/>
            <person name="Gomez A."/>
        </authorList>
    </citation>
    <scope>NUCLEOTIDE SEQUENCE [LARGE SCALE GENOMIC DNA]</scope>
    <source>
        <strain evidence="1">HYR1</strain>
    </source>
</reference>
<sequence length="87" mass="10125">MRSVNVCLANTNKQSQLIVHSMLIMRIYSKYCNLFSSFFIGKKLAQTRTKTFWQTPNTSQVIATRDHKTRQLASIFVCMNLEFQQTS</sequence>
<organism evidence="1 2">
    <name type="scientific">Brachionus plicatilis</name>
    <name type="common">Marine rotifer</name>
    <name type="synonym">Brachionus muelleri</name>
    <dbReference type="NCBI Taxonomy" id="10195"/>
    <lineage>
        <taxon>Eukaryota</taxon>
        <taxon>Metazoa</taxon>
        <taxon>Spiralia</taxon>
        <taxon>Gnathifera</taxon>
        <taxon>Rotifera</taxon>
        <taxon>Eurotatoria</taxon>
        <taxon>Monogononta</taxon>
        <taxon>Pseudotrocha</taxon>
        <taxon>Ploima</taxon>
        <taxon>Brachionidae</taxon>
        <taxon>Brachionus</taxon>
    </lineage>
</organism>
<name>A0A3M7SUG7_BRAPC</name>
<keyword evidence="2" id="KW-1185">Reference proteome</keyword>
<evidence type="ECO:0000313" key="2">
    <source>
        <dbReference type="Proteomes" id="UP000276133"/>
    </source>
</evidence>
<dbReference type="Proteomes" id="UP000276133">
    <property type="component" value="Unassembled WGS sequence"/>
</dbReference>
<protein>
    <submittedName>
        <fullName evidence="1">Uncharacterized protein</fullName>
    </submittedName>
</protein>
<evidence type="ECO:0000313" key="1">
    <source>
        <dbReference type="EMBL" id="RNA39454.1"/>
    </source>
</evidence>
<proteinExistence type="predicted"/>
<dbReference type="AlphaFoldDB" id="A0A3M7SUG7"/>
<gene>
    <name evidence="1" type="ORF">BpHYR1_039346</name>
</gene>
<comment type="caution">
    <text evidence="1">The sequence shown here is derived from an EMBL/GenBank/DDBJ whole genome shotgun (WGS) entry which is preliminary data.</text>
</comment>